<evidence type="ECO:0000313" key="14">
    <source>
        <dbReference type="Ensembl" id="ENSACAP00000039758.1"/>
    </source>
</evidence>
<dbReference type="GO" id="GO:0005634">
    <property type="term" value="C:nucleus"/>
    <property type="evidence" value="ECO:0007669"/>
    <property type="project" value="UniProtKB-SubCell"/>
</dbReference>
<feature type="domain" description="Nmi/IFP 35" evidence="13">
    <location>
        <begin position="134"/>
        <end position="213"/>
    </location>
</feature>
<dbReference type="GO" id="GO:0005576">
    <property type="term" value="C:extracellular region"/>
    <property type="evidence" value="ECO:0007669"/>
    <property type="project" value="UniProtKB-SubCell"/>
</dbReference>
<comment type="subcellular location">
    <subcellularLocation>
        <location evidence="2">Cytoplasm</location>
    </subcellularLocation>
    <subcellularLocation>
        <location evidence="1">Nucleus</location>
    </subcellularLocation>
    <subcellularLocation>
        <location evidence="3">Secreted</location>
    </subcellularLocation>
</comment>
<dbReference type="Pfam" id="PF07334">
    <property type="entry name" value="IFP_35_N"/>
    <property type="match status" value="1"/>
</dbReference>
<dbReference type="CTD" id="9111"/>
<dbReference type="GO" id="GO:0045087">
    <property type="term" value="P:innate immune response"/>
    <property type="evidence" value="ECO:0007669"/>
    <property type="project" value="UniProtKB-KW"/>
</dbReference>
<reference evidence="14" key="1">
    <citation type="submission" date="2009-12" db="EMBL/GenBank/DDBJ databases">
        <title>The Genome Sequence of Anolis carolinensis (Green Anole Lizard).</title>
        <authorList>
            <consortium name="The Genome Sequencing Platform"/>
            <person name="Di Palma F."/>
            <person name="Alfoldi J."/>
            <person name="Heiman D."/>
            <person name="Young S."/>
            <person name="Grabherr M."/>
            <person name="Johnson J."/>
            <person name="Lander E.S."/>
            <person name="Lindblad-Toh K."/>
        </authorList>
    </citation>
    <scope>NUCLEOTIDE SEQUENCE [LARGE SCALE GENOMIC DNA]</scope>
    <source>
        <strain evidence="14">JBL SC #1</strain>
    </source>
</reference>
<evidence type="ECO:0000256" key="2">
    <source>
        <dbReference type="ARBA" id="ARBA00004496"/>
    </source>
</evidence>
<feature type="coiled-coil region" evidence="10">
    <location>
        <begin position="66"/>
        <end position="167"/>
    </location>
</feature>
<keyword evidence="15" id="KW-1185">Reference proteome</keyword>
<dbReference type="GeneTree" id="ENSGT00530000063686"/>
<dbReference type="InterPro" id="IPR012677">
    <property type="entry name" value="Nucleotide-bd_a/b_plait_sf"/>
</dbReference>
<feature type="region of interest" description="Disordered" evidence="11">
    <location>
        <begin position="1"/>
        <end position="32"/>
    </location>
</feature>
<dbReference type="Bgee" id="ENSACAG00000003644">
    <property type="expression patterns" value="Expressed in lung and 10 other cell types or tissues"/>
</dbReference>
<dbReference type="AlphaFoldDB" id="A0A803TX18"/>
<proteinExistence type="inferred from homology"/>
<keyword evidence="5" id="KW-0963">Cytoplasm</keyword>
<feature type="compositionally biased region" description="Polar residues" evidence="11">
    <location>
        <begin position="1"/>
        <end position="10"/>
    </location>
</feature>
<sequence>MEESNIQGTLVNKMEPLKEPAQFKNAEKTETPRAVVKKTGSLTELEALMANTSIEEHKTSDLLTNENGKQRELEKLKENVKTAENLKSNTLLLKLAADERRRNSLDKLRELKDREDKIALEIIKTQEEARVKFSEINEQNDQLKREIQALKARREAKNAKCEEFAQSYRVRKAIPEKKMKFTQLEIIKNQDDDMNNNISCLFHIAPKIPFRLSEQEAVITFEQESVAQGLITKHRHTVKLENDEVFLRAMPATLETGLTFELHSKISLRKLQVSNIPDLNIPKEWMKDKLELHFCKTKLGGGVQKVAYDPQSQMALITFAQPLAANDIARCGQIPFYTSQWIYPVMVSPIIQNHLEQFQIFSGISRKTILLTGIKVEEEEEESVEDMIVIHFQKASNGGGEVEHIKYSSEGAKIAYFENDTDDAI</sequence>
<evidence type="ECO:0000256" key="11">
    <source>
        <dbReference type="SAM" id="MobiDB-lite"/>
    </source>
</evidence>
<dbReference type="InterPro" id="IPR009909">
    <property type="entry name" value="Nmi/IFP35_dom"/>
</dbReference>
<accession>A0A803TX18</accession>
<feature type="domain" description="NID" evidence="12">
    <location>
        <begin position="217"/>
        <end position="303"/>
    </location>
</feature>
<feature type="domain" description="NID" evidence="12">
    <location>
        <begin position="315"/>
        <end position="404"/>
    </location>
</feature>
<dbReference type="InterPro" id="IPR009938">
    <property type="entry name" value="Nmi/IFP35_N"/>
</dbReference>
<evidence type="ECO:0000259" key="12">
    <source>
        <dbReference type="Pfam" id="PF07292"/>
    </source>
</evidence>
<organism evidence="14 15">
    <name type="scientific">Anolis carolinensis</name>
    <name type="common">Green anole</name>
    <name type="synonym">American chameleon</name>
    <dbReference type="NCBI Taxonomy" id="28377"/>
    <lineage>
        <taxon>Eukaryota</taxon>
        <taxon>Metazoa</taxon>
        <taxon>Chordata</taxon>
        <taxon>Craniata</taxon>
        <taxon>Vertebrata</taxon>
        <taxon>Euteleostomi</taxon>
        <taxon>Lepidosauria</taxon>
        <taxon>Squamata</taxon>
        <taxon>Bifurcata</taxon>
        <taxon>Unidentata</taxon>
        <taxon>Episquamata</taxon>
        <taxon>Toxicofera</taxon>
        <taxon>Iguania</taxon>
        <taxon>Dactyloidae</taxon>
        <taxon>Anolis</taxon>
    </lineage>
</organism>
<dbReference type="Ensembl" id="ENSACAT00000055411.1">
    <property type="protein sequence ID" value="ENSACAP00000039758.1"/>
    <property type="gene ID" value="ENSACAG00000003644.3"/>
</dbReference>
<dbReference type="InParanoid" id="A0A803TX18"/>
<comment type="similarity">
    <text evidence="4">Belongs to the NMI family.</text>
</comment>
<dbReference type="GO" id="GO:0005737">
    <property type="term" value="C:cytoplasm"/>
    <property type="evidence" value="ECO:0000318"/>
    <property type="project" value="GO_Central"/>
</dbReference>
<dbReference type="Gene3D" id="3.30.70.330">
    <property type="match status" value="1"/>
</dbReference>
<dbReference type="Proteomes" id="UP000001646">
    <property type="component" value="Unplaced"/>
</dbReference>
<keyword evidence="7" id="KW-0399">Innate immunity</keyword>
<evidence type="ECO:0000259" key="13">
    <source>
        <dbReference type="Pfam" id="PF07334"/>
    </source>
</evidence>
<keyword evidence="8" id="KW-0391">Immunity</keyword>
<reference evidence="14" key="3">
    <citation type="submission" date="2025-09" db="UniProtKB">
        <authorList>
            <consortium name="Ensembl"/>
        </authorList>
    </citation>
    <scope>IDENTIFICATION</scope>
</reference>
<name>A0A803TX18_ANOCA</name>
<evidence type="ECO:0000256" key="3">
    <source>
        <dbReference type="ARBA" id="ARBA00004613"/>
    </source>
</evidence>
<dbReference type="PANTHER" id="PTHR15225">
    <property type="entry name" value="INTERFERON-INDUCED PROTEIN 35/NMI N-MYC/STAT INTERACTING PROTEIN"/>
    <property type="match status" value="1"/>
</dbReference>
<evidence type="ECO:0000256" key="6">
    <source>
        <dbReference type="ARBA" id="ARBA00022525"/>
    </source>
</evidence>
<dbReference type="KEGG" id="acs:100561712"/>
<evidence type="ECO:0000256" key="5">
    <source>
        <dbReference type="ARBA" id="ARBA00022490"/>
    </source>
</evidence>
<dbReference type="GeneID" id="100561712"/>
<dbReference type="OrthoDB" id="9903237at2759"/>
<reference evidence="14" key="2">
    <citation type="submission" date="2025-08" db="UniProtKB">
        <authorList>
            <consortium name="Ensembl"/>
        </authorList>
    </citation>
    <scope>IDENTIFICATION</scope>
</reference>
<evidence type="ECO:0000256" key="8">
    <source>
        <dbReference type="ARBA" id="ARBA00022859"/>
    </source>
</evidence>
<evidence type="ECO:0000256" key="9">
    <source>
        <dbReference type="ARBA" id="ARBA00023242"/>
    </source>
</evidence>
<keyword evidence="10" id="KW-0175">Coiled coil</keyword>
<evidence type="ECO:0000256" key="1">
    <source>
        <dbReference type="ARBA" id="ARBA00004123"/>
    </source>
</evidence>
<dbReference type="PANTHER" id="PTHR15225:SF4">
    <property type="entry name" value="N-MYC-INTERACTOR"/>
    <property type="match status" value="1"/>
</dbReference>
<keyword evidence="6" id="KW-0964">Secreted</keyword>
<keyword evidence="9" id="KW-0539">Nucleus</keyword>
<evidence type="ECO:0000256" key="4">
    <source>
        <dbReference type="ARBA" id="ARBA00010081"/>
    </source>
</evidence>
<evidence type="ECO:0000313" key="15">
    <source>
        <dbReference type="Proteomes" id="UP000001646"/>
    </source>
</evidence>
<protein>
    <submittedName>
        <fullName evidence="14">N-myc and STAT interactor</fullName>
    </submittedName>
</protein>
<gene>
    <name evidence="14" type="primary">NMI</name>
</gene>
<evidence type="ECO:0000256" key="7">
    <source>
        <dbReference type="ARBA" id="ARBA00022588"/>
    </source>
</evidence>
<evidence type="ECO:0000256" key="10">
    <source>
        <dbReference type="SAM" id="Coils"/>
    </source>
</evidence>
<dbReference type="Pfam" id="PF07292">
    <property type="entry name" value="NID"/>
    <property type="match status" value="2"/>
</dbReference>